<gene>
    <name evidence="3" type="ORF">PHMEG_00022731</name>
</gene>
<name>A0A225VI05_9STRA</name>
<feature type="transmembrane region" description="Helical" evidence="1">
    <location>
        <begin position="63"/>
        <end position="84"/>
    </location>
</feature>
<feature type="transmembrane region" description="Helical" evidence="1">
    <location>
        <begin position="167"/>
        <end position="188"/>
    </location>
</feature>
<organism evidence="3 4">
    <name type="scientific">Phytophthora megakarya</name>
    <dbReference type="NCBI Taxonomy" id="4795"/>
    <lineage>
        <taxon>Eukaryota</taxon>
        <taxon>Sar</taxon>
        <taxon>Stramenopiles</taxon>
        <taxon>Oomycota</taxon>
        <taxon>Peronosporomycetes</taxon>
        <taxon>Peronosporales</taxon>
        <taxon>Peronosporaceae</taxon>
        <taxon>Phytophthora</taxon>
    </lineage>
</organism>
<evidence type="ECO:0000313" key="3">
    <source>
        <dbReference type="EMBL" id="OWZ05221.1"/>
    </source>
</evidence>
<evidence type="ECO:0000256" key="2">
    <source>
        <dbReference type="SAM" id="SignalP"/>
    </source>
</evidence>
<dbReference type="OrthoDB" id="89997at2759"/>
<comment type="caution">
    <text evidence="3">The sequence shown here is derived from an EMBL/GenBank/DDBJ whole genome shotgun (WGS) entry which is preliminary data.</text>
</comment>
<feature type="transmembrane region" description="Helical" evidence="1">
    <location>
        <begin position="139"/>
        <end position="161"/>
    </location>
</feature>
<reference evidence="4" key="1">
    <citation type="submission" date="2017-03" db="EMBL/GenBank/DDBJ databases">
        <title>Phytopthora megakarya and P. palmivora, two closely related causual agents of cacao black pod achieved similar genome size and gene model numbers by different mechanisms.</title>
        <authorList>
            <person name="Ali S."/>
            <person name="Shao J."/>
            <person name="Larry D.J."/>
            <person name="Kronmiller B."/>
            <person name="Shen D."/>
            <person name="Strem M.D."/>
            <person name="Melnick R.L."/>
            <person name="Guiltinan M.J."/>
            <person name="Tyler B.M."/>
            <person name="Meinhardt L.W."/>
            <person name="Bailey B.A."/>
        </authorList>
    </citation>
    <scope>NUCLEOTIDE SEQUENCE [LARGE SCALE GENOMIC DNA]</scope>
    <source>
        <strain evidence="4">zdho120</strain>
    </source>
</reference>
<feature type="transmembrane region" description="Helical" evidence="1">
    <location>
        <begin position="195"/>
        <end position="215"/>
    </location>
</feature>
<proteinExistence type="predicted"/>
<keyword evidence="2" id="KW-0732">Signal</keyword>
<keyword evidence="1" id="KW-0812">Transmembrane</keyword>
<dbReference type="EMBL" id="NBNE01004549">
    <property type="protein sequence ID" value="OWZ05221.1"/>
    <property type="molecule type" value="Genomic_DNA"/>
</dbReference>
<feature type="chain" id="PRO_5012691542" description="Transmembrane protein" evidence="2">
    <location>
        <begin position="24"/>
        <end position="256"/>
    </location>
</feature>
<evidence type="ECO:0008006" key="5">
    <source>
        <dbReference type="Google" id="ProtNLM"/>
    </source>
</evidence>
<keyword evidence="1" id="KW-1133">Transmembrane helix</keyword>
<dbReference type="Proteomes" id="UP000198211">
    <property type="component" value="Unassembled WGS sequence"/>
</dbReference>
<evidence type="ECO:0000256" key="1">
    <source>
        <dbReference type="SAM" id="Phobius"/>
    </source>
</evidence>
<dbReference type="AlphaFoldDB" id="A0A225VI05"/>
<keyword evidence="1" id="KW-0472">Membrane</keyword>
<keyword evidence="4" id="KW-1185">Reference proteome</keyword>
<sequence>MHLFTALCVIGGWTTTTPYRAVAWTFVCEVWRVLCLNCSMAAEIVAKYQEVVQDQTIQQIRGWAYVGALGGAALSVPTLVLSANEERYGRYGRMHCARWNAWRETLYEYLPDLIADTWCSAKLYCCAWKEATGATLRRVYAALRATGWFGMLLLSLFLHVPMMLYDVLEYLCCGGMGVAVTLGVLNLLNLLFEWCCYGMHFSIGVLVVGVLTHAWRHGSVEGQLEGTASRMVLRNALVVSGFPVRVTCWRECSVGE</sequence>
<protein>
    <recommendedName>
        <fullName evidence="5">Transmembrane protein</fullName>
    </recommendedName>
</protein>
<evidence type="ECO:0000313" key="4">
    <source>
        <dbReference type="Proteomes" id="UP000198211"/>
    </source>
</evidence>
<feature type="signal peptide" evidence="2">
    <location>
        <begin position="1"/>
        <end position="23"/>
    </location>
</feature>
<accession>A0A225VI05</accession>